<dbReference type="Pfam" id="PF07282">
    <property type="entry name" value="Cas12f1-like_TNB"/>
    <property type="match status" value="1"/>
</dbReference>
<evidence type="ECO:0000259" key="5">
    <source>
        <dbReference type="Pfam" id="PF01385"/>
    </source>
</evidence>
<dbReference type="Pfam" id="PF01385">
    <property type="entry name" value="OrfB_IS605"/>
    <property type="match status" value="1"/>
</dbReference>
<dbReference type="AlphaFoldDB" id="C8W276"/>
<keyword evidence="4" id="KW-0233">DNA recombination</keyword>
<dbReference type="InterPro" id="IPR010095">
    <property type="entry name" value="Cas12f1-like_TNB"/>
</dbReference>
<dbReference type="NCBIfam" id="TIGR01766">
    <property type="entry name" value="IS200/IS605 family accessory protein TnpB-like domain"/>
    <property type="match status" value="1"/>
</dbReference>
<dbReference type="Proteomes" id="UP000002217">
    <property type="component" value="Chromosome"/>
</dbReference>
<dbReference type="InterPro" id="IPR001959">
    <property type="entry name" value="Transposase"/>
</dbReference>
<dbReference type="GO" id="GO:0003677">
    <property type="term" value="F:DNA binding"/>
    <property type="evidence" value="ECO:0007669"/>
    <property type="project" value="UniProtKB-KW"/>
</dbReference>
<dbReference type="RefSeq" id="WP_015756458.1">
    <property type="nucleotide sequence ID" value="NC_013216.1"/>
</dbReference>
<proteinExistence type="inferred from homology"/>
<keyword evidence="3" id="KW-0238">DNA-binding</keyword>
<dbReference type="HOGENOM" id="CLU_032903_16_0_9"/>
<evidence type="ECO:0000256" key="2">
    <source>
        <dbReference type="ARBA" id="ARBA00022578"/>
    </source>
</evidence>
<reference evidence="7 8" key="1">
    <citation type="journal article" date="2009" name="Stand. Genomic Sci.">
        <title>Complete genome sequence of Desulfotomaculum acetoxidans type strain (5575).</title>
        <authorList>
            <person name="Spring S."/>
            <person name="Lapidus A."/>
            <person name="Schroder M."/>
            <person name="Gleim D."/>
            <person name="Sims D."/>
            <person name="Meincke L."/>
            <person name="Glavina Del Rio T."/>
            <person name="Tice H."/>
            <person name="Copeland A."/>
            <person name="Cheng J.F."/>
            <person name="Lucas S."/>
            <person name="Chen F."/>
            <person name="Nolan M."/>
            <person name="Bruce D."/>
            <person name="Goodwin L."/>
            <person name="Pitluck S."/>
            <person name="Ivanova N."/>
            <person name="Mavromatis K."/>
            <person name="Mikhailova N."/>
            <person name="Pati A."/>
            <person name="Chen A."/>
            <person name="Palaniappan K."/>
            <person name="Land M."/>
            <person name="Hauser L."/>
            <person name="Chang Y.J."/>
            <person name="Jeffries C.D."/>
            <person name="Chain P."/>
            <person name="Saunders E."/>
            <person name="Brettin T."/>
            <person name="Detter J.C."/>
            <person name="Goker M."/>
            <person name="Bristow J."/>
            <person name="Eisen J.A."/>
            <person name="Markowitz V."/>
            <person name="Hugenholtz P."/>
            <person name="Kyrpides N.C."/>
            <person name="Klenk H.P."/>
            <person name="Han C."/>
        </authorList>
    </citation>
    <scope>NUCLEOTIDE SEQUENCE [LARGE SCALE GENOMIC DNA]</scope>
    <source>
        <strain evidence="8">ATCC 49208 / DSM 771 / VKM B-1644</strain>
    </source>
</reference>
<dbReference type="GO" id="GO:0032196">
    <property type="term" value="P:transposition"/>
    <property type="evidence" value="ECO:0007669"/>
    <property type="project" value="UniProtKB-KW"/>
</dbReference>
<protein>
    <submittedName>
        <fullName evidence="7">Transposase, IS605 OrfB family</fullName>
    </submittedName>
</protein>
<comment type="similarity">
    <text evidence="1">In the C-terminal section; belongs to the transposase 35 family.</text>
</comment>
<dbReference type="GO" id="GO:0006310">
    <property type="term" value="P:DNA recombination"/>
    <property type="evidence" value="ECO:0007669"/>
    <property type="project" value="UniProtKB-KW"/>
</dbReference>
<keyword evidence="2" id="KW-0815">Transposition</keyword>
<feature type="domain" description="Probable transposase IS891/IS1136/IS1341" evidence="5">
    <location>
        <begin position="189"/>
        <end position="295"/>
    </location>
</feature>
<organism evidence="7 8">
    <name type="scientific">Desulfofarcimen acetoxidans (strain ATCC 49208 / DSM 771 / KCTC 5769 / VKM B-1644 / 5575)</name>
    <name type="common">Desulfotomaculum acetoxidans</name>
    <dbReference type="NCBI Taxonomy" id="485916"/>
    <lineage>
        <taxon>Bacteria</taxon>
        <taxon>Bacillati</taxon>
        <taxon>Bacillota</taxon>
        <taxon>Clostridia</taxon>
        <taxon>Eubacteriales</taxon>
        <taxon>Peptococcaceae</taxon>
        <taxon>Desulfofarcimen</taxon>
    </lineage>
</organism>
<evidence type="ECO:0000313" key="8">
    <source>
        <dbReference type="Proteomes" id="UP000002217"/>
    </source>
</evidence>
<accession>C8W276</accession>
<dbReference type="KEGG" id="dae:Dtox_0834"/>
<evidence type="ECO:0000313" key="7">
    <source>
        <dbReference type="EMBL" id="ACV61740.1"/>
    </source>
</evidence>
<dbReference type="EMBL" id="CP001720">
    <property type="protein sequence ID" value="ACV61740.1"/>
    <property type="molecule type" value="Genomic_DNA"/>
</dbReference>
<dbReference type="eggNOG" id="COG0675">
    <property type="taxonomic scope" value="Bacteria"/>
</dbReference>
<dbReference type="NCBIfam" id="NF040570">
    <property type="entry name" value="guided_TnpB"/>
    <property type="match status" value="1"/>
</dbReference>
<gene>
    <name evidence="7" type="ordered locus">Dtox_0834</name>
</gene>
<dbReference type="STRING" id="485916.Dtox_0834"/>
<feature type="domain" description="Cas12f1-like TNB" evidence="6">
    <location>
        <begin position="318"/>
        <end position="394"/>
    </location>
</feature>
<name>C8W276_DESAS</name>
<evidence type="ECO:0000256" key="4">
    <source>
        <dbReference type="ARBA" id="ARBA00023172"/>
    </source>
</evidence>
<sequence length="440" mass="50418">MFATQKNRIKHLTKEQYALLQNLCRYAKNLYNVALYNIRQHYFVTGKLLSYAKNCALCKTNENFKMLQAGVSQQIIRVATQSFKSFLGLKRLAAKGQYPAEKVRIPRYLKKDGYFQLVLSTNAITINAGYLQLPLSNVFKKDHPEARDIRFPFPERLDKTSIREVRINPAHKAHFFEVEYIYRDKPVVLPSLDSNRILGIDLGVDNLAACASTTGHVLLIDGKQLKAANQWYNKERARLQSIKDLHNIKSETHKLAALAVSRENFITDYLRKAAKHIVEFSISLEIGTVVVGVNKEQKQGVNIGHVNNQNFVQIPLWKFRRVLKNICDKYGITYIEVEESYTSKASFLDKDFLPEYDPANKNEYTFSGRRVKRGLYRTKNGCTIHADINGAANIIRKYRLDGDFSVLDKGIFLNPYRVQVLNTPRKKPPVVQKKKSKAAA</sequence>
<dbReference type="OrthoDB" id="1803266at2"/>
<evidence type="ECO:0000256" key="1">
    <source>
        <dbReference type="ARBA" id="ARBA00008761"/>
    </source>
</evidence>
<evidence type="ECO:0000256" key="3">
    <source>
        <dbReference type="ARBA" id="ARBA00023125"/>
    </source>
</evidence>
<keyword evidence="8" id="KW-1185">Reference proteome</keyword>
<evidence type="ECO:0000259" key="6">
    <source>
        <dbReference type="Pfam" id="PF07282"/>
    </source>
</evidence>